<comment type="caution">
    <text evidence="1">The sequence shown here is derived from an EMBL/GenBank/DDBJ whole genome shotgun (WGS) entry which is preliminary data.</text>
</comment>
<reference evidence="1 2" key="1">
    <citation type="journal article" date="2018" name="Evol. Lett.">
        <title>Horizontal gene cluster transfer increased hallucinogenic mushroom diversity.</title>
        <authorList>
            <person name="Reynolds H.T."/>
            <person name="Vijayakumar V."/>
            <person name="Gluck-Thaler E."/>
            <person name="Korotkin H.B."/>
            <person name="Matheny P.B."/>
            <person name="Slot J.C."/>
        </authorList>
    </citation>
    <scope>NUCLEOTIDE SEQUENCE [LARGE SCALE GENOMIC DNA]</scope>
    <source>
        <strain evidence="1 2">SRW20</strain>
    </source>
</reference>
<evidence type="ECO:0000313" key="2">
    <source>
        <dbReference type="Proteomes" id="UP000284706"/>
    </source>
</evidence>
<accession>A0A409VZJ7</accession>
<dbReference type="AlphaFoldDB" id="A0A409VZJ7"/>
<organism evidence="1 2">
    <name type="scientific">Gymnopilus dilepis</name>
    <dbReference type="NCBI Taxonomy" id="231916"/>
    <lineage>
        <taxon>Eukaryota</taxon>
        <taxon>Fungi</taxon>
        <taxon>Dikarya</taxon>
        <taxon>Basidiomycota</taxon>
        <taxon>Agaricomycotina</taxon>
        <taxon>Agaricomycetes</taxon>
        <taxon>Agaricomycetidae</taxon>
        <taxon>Agaricales</taxon>
        <taxon>Agaricineae</taxon>
        <taxon>Hymenogastraceae</taxon>
        <taxon>Gymnopilus</taxon>
    </lineage>
</organism>
<dbReference type="Proteomes" id="UP000284706">
    <property type="component" value="Unassembled WGS sequence"/>
</dbReference>
<evidence type="ECO:0000313" key="1">
    <source>
        <dbReference type="EMBL" id="PPQ71696.1"/>
    </source>
</evidence>
<protein>
    <submittedName>
        <fullName evidence="1">Uncharacterized protein</fullName>
    </submittedName>
</protein>
<gene>
    <name evidence="1" type="ORF">CVT26_007663</name>
</gene>
<name>A0A409VZJ7_9AGAR</name>
<proteinExistence type="predicted"/>
<keyword evidence="2" id="KW-1185">Reference proteome</keyword>
<dbReference type="EMBL" id="NHYE01005492">
    <property type="protein sequence ID" value="PPQ71696.1"/>
    <property type="molecule type" value="Genomic_DNA"/>
</dbReference>
<sequence length="117" mass="13259">MCYQYRLEQLDWQSRSFKGHLNRAEQWGVRARTSFSSTPRGQRKTVFLHLLLVIQPVHSDTEPAGNPLAAAQRLLKRTANTSFVTVCLLLQAKPFILSGEEDFEGTSHHGFTQEAAM</sequence>
<dbReference type="InParanoid" id="A0A409VZJ7"/>